<dbReference type="Proteomes" id="UP001050975">
    <property type="component" value="Unassembled WGS sequence"/>
</dbReference>
<keyword evidence="1" id="KW-1133">Transmembrane helix</keyword>
<organism evidence="2 3">
    <name type="scientific">Microseira wollei NIES-4236</name>
    <dbReference type="NCBI Taxonomy" id="2530354"/>
    <lineage>
        <taxon>Bacteria</taxon>
        <taxon>Bacillati</taxon>
        <taxon>Cyanobacteriota</taxon>
        <taxon>Cyanophyceae</taxon>
        <taxon>Oscillatoriophycideae</taxon>
        <taxon>Aerosakkonematales</taxon>
        <taxon>Aerosakkonemataceae</taxon>
        <taxon>Microseira</taxon>
    </lineage>
</organism>
<keyword evidence="1" id="KW-0812">Transmembrane</keyword>
<keyword evidence="1" id="KW-0472">Membrane</keyword>
<dbReference type="EMBL" id="BLAY01000045">
    <property type="protein sequence ID" value="GET38445.1"/>
    <property type="molecule type" value="Genomic_DNA"/>
</dbReference>
<evidence type="ECO:0000256" key="1">
    <source>
        <dbReference type="SAM" id="Phobius"/>
    </source>
</evidence>
<name>A0AAV3XCC7_9CYAN</name>
<feature type="transmembrane region" description="Helical" evidence="1">
    <location>
        <begin position="55"/>
        <end position="85"/>
    </location>
</feature>
<evidence type="ECO:0000313" key="3">
    <source>
        <dbReference type="Proteomes" id="UP001050975"/>
    </source>
</evidence>
<evidence type="ECO:0000313" key="2">
    <source>
        <dbReference type="EMBL" id="GET38445.1"/>
    </source>
</evidence>
<dbReference type="AlphaFoldDB" id="A0AAV3XCC7"/>
<accession>A0AAV3XCC7</accession>
<gene>
    <name evidence="2" type="ORF">MiSe_32030</name>
</gene>
<keyword evidence="3" id="KW-1185">Reference proteome</keyword>
<comment type="caution">
    <text evidence="2">The sequence shown here is derived from an EMBL/GenBank/DDBJ whole genome shotgun (WGS) entry which is preliminary data.</text>
</comment>
<dbReference type="RefSeq" id="WP_226581998.1">
    <property type="nucleotide sequence ID" value="NZ_BLAY01000045.1"/>
</dbReference>
<sequence>MNLKYHVSRDEKRKLIRKYFECLRQRSTTTESFAKQVIADLISHWKEKRAPKEAIWAYFLILALLISLVIHPFLTFLLIIAAVLISKSRVSPNITPPVSDEEIDQWLLEDKRKLFKKAPDELDVKLVSEDENTPELLNVVMNQDNPIELSSGFELENEDKENDNKFIVILRRLIGEDYFVEKGLDGKTRHSIHIFMVIFLCRNFLSYYKCHWNFIRGVATLVETGEYLYDTIVSVNTQELSSASLLDGDGKKVIFKKLLQINTTDGKGIEFPAISDIRVSYESSGENDITEVRDAAHIIREMLRERRIDIQITKPFDADD</sequence>
<reference evidence="2" key="1">
    <citation type="submission" date="2019-10" db="EMBL/GenBank/DDBJ databases">
        <title>Draft genome sequece of Microseira wollei NIES-4236.</title>
        <authorList>
            <person name="Yamaguchi H."/>
            <person name="Suzuki S."/>
            <person name="Kawachi M."/>
        </authorList>
    </citation>
    <scope>NUCLEOTIDE SEQUENCE</scope>
    <source>
        <strain evidence="2">NIES-4236</strain>
    </source>
</reference>
<proteinExistence type="predicted"/>
<protein>
    <submittedName>
        <fullName evidence="2">Uncharacterized protein</fullName>
    </submittedName>
</protein>